<dbReference type="SMART" id="SM00388">
    <property type="entry name" value="HisKA"/>
    <property type="match status" value="1"/>
</dbReference>
<keyword evidence="7" id="KW-0067">ATP-binding</keyword>
<dbReference type="Pfam" id="PF02518">
    <property type="entry name" value="HATPase_c"/>
    <property type="match status" value="1"/>
</dbReference>
<comment type="catalytic activity">
    <reaction evidence="1">
        <text>ATP + protein L-histidine = ADP + protein N-phospho-L-histidine.</text>
        <dbReference type="EC" id="2.7.13.3"/>
    </reaction>
</comment>
<dbReference type="InterPro" id="IPR036890">
    <property type="entry name" value="HATPase_C_sf"/>
</dbReference>
<dbReference type="GO" id="GO:0005524">
    <property type="term" value="F:ATP binding"/>
    <property type="evidence" value="ECO:0007669"/>
    <property type="project" value="UniProtKB-KW"/>
</dbReference>
<evidence type="ECO:0000313" key="7">
    <source>
        <dbReference type="EMBL" id="MDD0994003.1"/>
    </source>
</evidence>
<evidence type="ECO:0000259" key="6">
    <source>
        <dbReference type="PROSITE" id="PS50110"/>
    </source>
</evidence>
<dbReference type="PROSITE" id="PS50109">
    <property type="entry name" value="HIS_KIN"/>
    <property type="match status" value="1"/>
</dbReference>
<accession>A0ABT5P0M0</accession>
<dbReference type="PANTHER" id="PTHR43065">
    <property type="entry name" value="SENSOR HISTIDINE KINASE"/>
    <property type="match status" value="1"/>
</dbReference>
<dbReference type="PANTHER" id="PTHR43065:SF42">
    <property type="entry name" value="TWO-COMPONENT SENSOR PPRA"/>
    <property type="match status" value="1"/>
</dbReference>
<dbReference type="CDD" id="cd00082">
    <property type="entry name" value="HisKA"/>
    <property type="match status" value="1"/>
</dbReference>
<dbReference type="SUPFAM" id="SSF52172">
    <property type="entry name" value="CheY-like"/>
    <property type="match status" value="1"/>
</dbReference>
<dbReference type="InterPro" id="IPR004358">
    <property type="entry name" value="Sig_transdc_His_kin-like_C"/>
</dbReference>
<evidence type="ECO:0000256" key="3">
    <source>
        <dbReference type="ARBA" id="ARBA00022553"/>
    </source>
</evidence>
<keyword evidence="8" id="KW-1185">Reference proteome</keyword>
<feature type="domain" description="Response regulatory" evidence="6">
    <location>
        <begin position="421"/>
        <end position="536"/>
    </location>
</feature>
<gene>
    <name evidence="7" type="ORF">M5G11_26140</name>
</gene>
<dbReference type="Pfam" id="PF00512">
    <property type="entry name" value="HisKA"/>
    <property type="match status" value="1"/>
</dbReference>
<dbReference type="Gene3D" id="3.40.50.2300">
    <property type="match status" value="1"/>
</dbReference>
<feature type="modified residue" description="4-aspartylphosphate" evidence="4">
    <location>
        <position position="471"/>
    </location>
</feature>
<evidence type="ECO:0000259" key="5">
    <source>
        <dbReference type="PROSITE" id="PS50109"/>
    </source>
</evidence>
<dbReference type="InterPro" id="IPR005467">
    <property type="entry name" value="His_kinase_dom"/>
</dbReference>
<keyword evidence="3 4" id="KW-0597">Phosphoprotein</keyword>
<proteinExistence type="predicted"/>
<dbReference type="InterPro" id="IPR003594">
    <property type="entry name" value="HATPase_dom"/>
</dbReference>
<dbReference type="SUPFAM" id="SSF47384">
    <property type="entry name" value="Homodimeric domain of signal transducing histidine kinase"/>
    <property type="match status" value="1"/>
</dbReference>
<dbReference type="SUPFAM" id="SSF55874">
    <property type="entry name" value="ATPase domain of HSP90 chaperone/DNA topoisomerase II/histidine kinase"/>
    <property type="match status" value="1"/>
</dbReference>
<dbReference type="SMART" id="SM00387">
    <property type="entry name" value="HATPase_c"/>
    <property type="match status" value="1"/>
</dbReference>
<reference evidence="7 8" key="1">
    <citation type="submission" date="2022-05" db="EMBL/GenBank/DDBJ databases">
        <title>Novel Pseudomonas spp. Isolated from a Rainbow Trout Aquaculture Facility.</title>
        <authorList>
            <person name="Testerman T."/>
            <person name="Graf J."/>
        </authorList>
    </citation>
    <scope>NUCLEOTIDE SEQUENCE [LARGE SCALE GENOMIC DNA]</scope>
    <source>
        <strain evidence="7 8">ID681</strain>
    </source>
</reference>
<dbReference type="Gene3D" id="3.30.565.10">
    <property type="entry name" value="Histidine kinase-like ATPase, C-terminal domain"/>
    <property type="match status" value="1"/>
</dbReference>
<dbReference type="PRINTS" id="PR00344">
    <property type="entry name" value="BCTRLSENSOR"/>
</dbReference>
<organism evidence="7 8">
    <name type="scientific">Pseudomonas fontis</name>
    <dbReference type="NCBI Taxonomy" id="2942633"/>
    <lineage>
        <taxon>Bacteria</taxon>
        <taxon>Pseudomonadati</taxon>
        <taxon>Pseudomonadota</taxon>
        <taxon>Gammaproteobacteria</taxon>
        <taxon>Pseudomonadales</taxon>
        <taxon>Pseudomonadaceae</taxon>
        <taxon>Pseudomonas</taxon>
    </lineage>
</organism>
<keyword evidence="7" id="KW-0547">Nucleotide-binding</keyword>
<dbReference type="Gene3D" id="1.10.287.130">
    <property type="match status" value="1"/>
</dbReference>
<protein>
    <recommendedName>
        <fullName evidence="2">histidine kinase</fullName>
        <ecNumber evidence="2">2.7.13.3</ecNumber>
    </recommendedName>
</protein>
<dbReference type="Proteomes" id="UP001148203">
    <property type="component" value="Unassembled WGS sequence"/>
</dbReference>
<comment type="caution">
    <text evidence="7">The sequence shown here is derived from an EMBL/GenBank/DDBJ whole genome shotgun (WGS) entry which is preliminary data.</text>
</comment>
<dbReference type="Pfam" id="PF00072">
    <property type="entry name" value="Response_reg"/>
    <property type="match status" value="1"/>
</dbReference>
<evidence type="ECO:0000313" key="8">
    <source>
        <dbReference type="Proteomes" id="UP001148203"/>
    </source>
</evidence>
<dbReference type="PROSITE" id="PS50110">
    <property type="entry name" value="RESPONSE_REGULATORY"/>
    <property type="match status" value="1"/>
</dbReference>
<evidence type="ECO:0000256" key="1">
    <source>
        <dbReference type="ARBA" id="ARBA00000085"/>
    </source>
</evidence>
<dbReference type="EC" id="2.7.13.3" evidence="2"/>
<dbReference type="InterPro" id="IPR011006">
    <property type="entry name" value="CheY-like_superfamily"/>
</dbReference>
<evidence type="ECO:0000256" key="2">
    <source>
        <dbReference type="ARBA" id="ARBA00012438"/>
    </source>
</evidence>
<evidence type="ECO:0000256" key="4">
    <source>
        <dbReference type="PROSITE-ProRule" id="PRU00169"/>
    </source>
</evidence>
<dbReference type="InterPro" id="IPR001789">
    <property type="entry name" value="Sig_transdc_resp-reg_receiver"/>
</dbReference>
<dbReference type="InterPro" id="IPR003661">
    <property type="entry name" value="HisK_dim/P_dom"/>
</dbReference>
<feature type="domain" description="Histidine kinase" evidence="5">
    <location>
        <begin position="179"/>
        <end position="401"/>
    </location>
</feature>
<name>A0ABT5P0M0_9PSED</name>
<dbReference type="EMBL" id="JAMDGY010000118">
    <property type="protein sequence ID" value="MDD0994003.1"/>
    <property type="molecule type" value="Genomic_DNA"/>
</dbReference>
<dbReference type="RefSeq" id="WP_273913429.1">
    <property type="nucleotide sequence ID" value="NZ_JAMDGX010000084.1"/>
</dbReference>
<sequence>MNDSLANGERALILAPPPLSSLTHALLDKAGISALATSTLVELGQALDQGAGLAIIAHESLDGFAESSLKHYLSTQPDWSDLPVVLLTATPCSDPACAALHAELGNLYLLQCPFLPQGLLTLTQSSLRARRRQYQARSQAMEQLHVQQALEEQLRHLREDEQRLRHTEKMEAIGQLAGGVAHDFNNMLTGIGGSLELINRRLAQGRQQDLPKLIDLSLSAVHRAASMTHQLLAFSSRQSLNATPVSLARLLDRERLSALLSPQITLHIELEDDLWLARADTQQLQETLDNLLGNARDAMPNGGELRIHAGNRHLGKSVPGGHPLASGDYLQLSLSDNGCGMPQSSVDRAFDPFFTTKPIGKGTGLGLSMVYGFIRQSQGHVTLHSKIGQGTSVELFLPRFNNDPQPDAQSPVADQHPASSRVLIVEDDATVRLLVRETLEEQGYACKEVADATLALPLLRAPERIDLLISDVGLPGMNGRQLAEIARTLRPGLKVLFITGYAENATARMSFLDPGMQMISKPFSFSQLASKVAQMLAEDGGP</sequence>
<dbReference type="SMART" id="SM00448">
    <property type="entry name" value="REC"/>
    <property type="match status" value="1"/>
</dbReference>
<dbReference type="InterPro" id="IPR036097">
    <property type="entry name" value="HisK_dim/P_sf"/>
</dbReference>